<dbReference type="Pfam" id="PF03756">
    <property type="entry name" value="AfsA"/>
    <property type="match status" value="1"/>
</dbReference>
<dbReference type="EMBL" id="JACHWJ010000001">
    <property type="protein sequence ID" value="MBB2956329.1"/>
    <property type="molecule type" value="Genomic_DNA"/>
</dbReference>
<accession>A0A7W4YDE5</accession>
<dbReference type="InterPro" id="IPR005509">
    <property type="entry name" value="AfsA_hotdog_dom"/>
</dbReference>
<sequence>MRVSRELVHKDSEETMLVATVEEVRPDNYRARLRAVVEPIQTAAEGVGGRGRLHAVTSPTLLGLEVTRQLGLLMGHRAGGIPLDWAFLLNKLSFQGSEPFARAIATRASEMTAAVHISNARVHAGRCDEMTAHAVFELEGEEVATGSGSFRCVPRRTYEALRRRNLRVPRQADPTTDDALDEVSVDGTDLQAHLGWPSANRLIFDHDVDHIPGMLFAQAGIEAHEHLTGEPPHNVSLVCPRFAEIGEVVSISARRFGKHVATAAAQAEESVAEVKCAS</sequence>
<protein>
    <recommendedName>
        <fullName evidence="1">A-factor biosynthesis hotdog domain-containing protein</fullName>
    </recommendedName>
</protein>
<gene>
    <name evidence="2" type="ORF">FHX72_000441</name>
</gene>
<organism evidence="2 3">
    <name type="scientific">Pseudoclavibacter helvolus</name>
    <dbReference type="NCBI Taxonomy" id="255205"/>
    <lineage>
        <taxon>Bacteria</taxon>
        <taxon>Bacillati</taxon>
        <taxon>Actinomycetota</taxon>
        <taxon>Actinomycetes</taxon>
        <taxon>Micrococcales</taxon>
        <taxon>Microbacteriaceae</taxon>
        <taxon>Pseudoclavibacter</taxon>
    </lineage>
</organism>
<name>A0A7W4YDE5_9MICO</name>
<dbReference type="RefSeq" id="WP_183622774.1">
    <property type="nucleotide sequence ID" value="NZ_JACHWJ010000001.1"/>
</dbReference>
<dbReference type="Proteomes" id="UP000545286">
    <property type="component" value="Unassembled WGS sequence"/>
</dbReference>
<proteinExistence type="predicted"/>
<evidence type="ECO:0000259" key="1">
    <source>
        <dbReference type="Pfam" id="PF03756"/>
    </source>
</evidence>
<comment type="caution">
    <text evidence="2">The sequence shown here is derived from an EMBL/GenBank/DDBJ whole genome shotgun (WGS) entry which is preliminary data.</text>
</comment>
<evidence type="ECO:0000313" key="3">
    <source>
        <dbReference type="Proteomes" id="UP000545286"/>
    </source>
</evidence>
<feature type="domain" description="A-factor biosynthesis hotdog" evidence="1">
    <location>
        <begin position="7"/>
        <end position="152"/>
    </location>
</feature>
<dbReference type="AlphaFoldDB" id="A0A7W4YDE5"/>
<reference evidence="2 3" key="1">
    <citation type="submission" date="2020-08" db="EMBL/GenBank/DDBJ databases">
        <title>Sequencing the genomes of 1000 actinobacteria strains.</title>
        <authorList>
            <person name="Klenk H.-P."/>
        </authorList>
    </citation>
    <scope>NUCLEOTIDE SEQUENCE [LARGE SCALE GENOMIC DNA]</scope>
    <source>
        <strain evidence="2 3">DSM 20419</strain>
    </source>
</reference>
<keyword evidence="3" id="KW-1185">Reference proteome</keyword>
<evidence type="ECO:0000313" key="2">
    <source>
        <dbReference type="EMBL" id="MBB2956329.1"/>
    </source>
</evidence>